<keyword evidence="6" id="KW-1185">Reference proteome</keyword>
<dbReference type="AlphaFoldDB" id="F0S1R4"/>
<dbReference type="EMBL" id="CP002543">
    <property type="protein sequence ID" value="ADY72919.1"/>
    <property type="molecule type" value="Genomic_DNA"/>
</dbReference>
<dbReference type="KEGG" id="dte:Dester_0262"/>
<dbReference type="CDD" id="cd05015">
    <property type="entry name" value="SIS_PGI_1"/>
    <property type="match status" value="1"/>
</dbReference>
<keyword evidence="2 4" id="KW-0324">Glycolysis</keyword>
<evidence type="ECO:0000256" key="1">
    <source>
        <dbReference type="ARBA" id="ARBA00022432"/>
    </source>
</evidence>
<dbReference type="InterPro" id="IPR046348">
    <property type="entry name" value="SIS_dom_sf"/>
</dbReference>
<dbReference type="HOGENOM" id="CLU_037303_1_0_0"/>
<sequence length="402" mass="45593">MAVVFSFEGCNLPQLEVQKLISKYNLFNLVNEKEMPFIKSLQTNLKEIKDVIGSLKNKFDTLVVVGMGGSSLGTKAIYNTLTCDEFNHGRKLVFFDNIDPTYVKRCIDSLDWSKTVFAFISKSGKTLETVSLLNVIKEEFRKRRIANPGKQMIFIGDPGNAFEKLSKENKAFFFPILPEIGGRFSVLTPVGLVPAEFIGYGTKELLDGARAVVESPKSAIYLGVYKYLHYLRNRTISVMMMTYSNYLREFTEWYAQLWAESLGKDGKGQTPMKAIGTSSQHSVLQLFMDGHDDKIYQFFIIENYREDVRLPERTEILDFIAGKKLSDIIKAEFEGTVKALLSRKRPIIQVELDDLSPWNLGYLFMSYMVATVVIGKLMGVNPYGQPAVEVGKKLAYEKLKKT</sequence>
<dbReference type="GO" id="GO:0051156">
    <property type="term" value="P:glucose 6-phosphate metabolic process"/>
    <property type="evidence" value="ECO:0007669"/>
    <property type="project" value="TreeGrafter"/>
</dbReference>
<evidence type="ECO:0000256" key="3">
    <source>
        <dbReference type="ARBA" id="ARBA00023235"/>
    </source>
</evidence>
<dbReference type="GO" id="GO:0004347">
    <property type="term" value="F:glucose-6-phosphate isomerase activity"/>
    <property type="evidence" value="ECO:0007669"/>
    <property type="project" value="UniProtKB-EC"/>
</dbReference>
<dbReference type="STRING" id="868864.Dester_0262"/>
<dbReference type="FunCoup" id="F0S1R4">
    <property type="interactions" value="373"/>
</dbReference>
<comment type="pathway">
    <text evidence="4">Carbohydrate degradation; glycolysis; D-glyceraldehyde 3-phosphate and glycerone phosphate from D-glucose: step 2/4.</text>
</comment>
<keyword evidence="1 4" id="KW-0312">Gluconeogenesis</keyword>
<dbReference type="PRINTS" id="PR00662">
    <property type="entry name" value="G6PISOMERASE"/>
</dbReference>
<reference evidence="5 6" key="1">
    <citation type="journal article" date="2011" name="Stand. Genomic Sci.">
        <title>Complete genome sequence of the thermophilic sulfur-reducer Desulfurobacterium thermolithotrophum type strain (BSA(T)) from a deep-sea hydrothermal vent.</title>
        <authorList>
            <person name="Goker M."/>
            <person name="Daligault H."/>
            <person name="Mwirichia R."/>
            <person name="Lapidus A."/>
            <person name="Lucas S."/>
            <person name="Deshpande S."/>
            <person name="Pagani I."/>
            <person name="Tapia R."/>
            <person name="Cheng J.F."/>
            <person name="Goodwin L."/>
            <person name="Pitluck S."/>
            <person name="Liolios K."/>
            <person name="Ivanova N."/>
            <person name="Mavromatis K."/>
            <person name="Mikhailova N."/>
            <person name="Pati A."/>
            <person name="Chen A."/>
            <person name="Palaniappan K."/>
            <person name="Han C."/>
            <person name="Land M."/>
            <person name="Hauser L."/>
            <person name="Pan C."/>
            <person name="Brambilla E.M."/>
            <person name="Rohde M."/>
            <person name="Spring S."/>
            <person name="Sikorski J."/>
            <person name="Wirth R."/>
            <person name="Detter J.C."/>
            <person name="Woyke T."/>
            <person name="Bristow J."/>
            <person name="Eisen J.A."/>
            <person name="Markowitz V."/>
            <person name="Hugenholtz P."/>
            <person name="Kyrpides N.C."/>
            <person name="Klenk H.P."/>
        </authorList>
    </citation>
    <scope>NUCLEOTIDE SEQUENCE [LARGE SCALE GENOMIC DNA]</scope>
    <source>
        <strain evidence="6">DSM 11699 / BSA</strain>
    </source>
</reference>
<dbReference type="Gene3D" id="3.40.50.10490">
    <property type="entry name" value="Glucose-6-phosphate isomerase like protein, domain 1"/>
    <property type="match status" value="2"/>
</dbReference>
<comment type="similarity">
    <text evidence="4">Belongs to the GPI family.</text>
</comment>
<dbReference type="UniPathway" id="UPA00109">
    <property type="reaction ID" value="UER00181"/>
</dbReference>
<dbReference type="GO" id="GO:0006094">
    <property type="term" value="P:gluconeogenesis"/>
    <property type="evidence" value="ECO:0007669"/>
    <property type="project" value="UniProtKB-KW"/>
</dbReference>
<organism evidence="5 6">
    <name type="scientific">Desulfurobacterium thermolithotrophum (strain DSM 11699 / BSA)</name>
    <dbReference type="NCBI Taxonomy" id="868864"/>
    <lineage>
        <taxon>Bacteria</taxon>
        <taxon>Pseudomonadati</taxon>
        <taxon>Aquificota</taxon>
        <taxon>Aquificia</taxon>
        <taxon>Desulfurobacteriales</taxon>
        <taxon>Desulfurobacteriaceae</taxon>
        <taxon>Desulfurobacterium</taxon>
    </lineage>
</organism>
<dbReference type="EC" id="5.3.1.9" evidence="4"/>
<dbReference type="GO" id="GO:0048029">
    <property type="term" value="F:monosaccharide binding"/>
    <property type="evidence" value="ECO:0007669"/>
    <property type="project" value="TreeGrafter"/>
</dbReference>
<dbReference type="InterPro" id="IPR035476">
    <property type="entry name" value="SIS_PGI_1"/>
</dbReference>
<reference evidence="6" key="2">
    <citation type="submission" date="2011-02" db="EMBL/GenBank/DDBJ databases">
        <title>The complete genome of Desulfurobacterium thermolithotrophum DSM 11699.</title>
        <authorList>
            <consortium name="US DOE Joint Genome Institute (JGI-PGF)"/>
            <person name="Lucas S."/>
            <person name="Copeland A."/>
            <person name="Lapidus A."/>
            <person name="Bruce D."/>
            <person name="Goodwin L."/>
            <person name="Pitluck S."/>
            <person name="Kyrpides N."/>
            <person name="Mavromatis K."/>
            <person name="Pagani I."/>
            <person name="Ivanova N."/>
            <person name="Mikhailova N."/>
            <person name="Daligault H."/>
            <person name="Detter J.C."/>
            <person name="Tapia R."/>
            <person name="Han C."/>
            <person name="Land M."/>
            <person name="Hauser L."/>
            <person name="Markowitz V."/>
            <person name="Cheng J.-F."/>
            <person name="Hugenholtz P."/>
            <person name="Woyke T."/>
            <person name="Wu D."/>
            <person name="Spring S."/>
            <person name="Brambilla E."/>
            <person name="Klenk H.-P."/>
            <person name="Eisen J.A."/>
        </authorList>
    </citation>
    <scope>NUCLEOTIDE SEQUENCE [LARGE SCALE GENOMIC DNA]</scope>
    <source>
        <strain evidence="6">DSM 11699 / BSA</strain>
    </source>
</reference>
<dbReference type="OrthoDB" id="140919at2"/>
<dbReference type="Pfam" id="PF00342">
    <property type="entry name" value="PGI"/>
    <property type="match status" value="1"/>
</dbReference>
<dbReference type="RefSeq" id="WP_013637878.1">
    <property type="nucleotide sequence ID" value="NC_015185.1"/>
</dbReference>
<dbReference type="eggNOG" id="COG0166">
    <property type="taxonomic scope" value="Bacteria"/>
</dbReference>
<keyword evidence="3 4" id="KW-0413">Isomerase</keyword>
<name>F0S1R4_DESTD</name>
<evidence type="ECO:0000256" key="4">
    <source>
        <dbReference type="RuleBase" id="RU000612"/>
    </source>
</evidence>
<dbReference type="PROSITE" id="PS51463">
    <property type="entry name" value="P_GLUCOSE_ISOMERASE_3"/>
    <property type="match status" value="1"/>
</dbReference>
<protein>
    <recommendedName>
        <fullName evidence="4">Glucose-6-phosphate isomerase</fullName>
        <ecNumber evidence="4">5.3.1.9</ecNumber>
    </recommendedName>
</protein>
<comment type="catalytic activity">
    <reaction evidence="4">
        <text>alpha-D-glucose 6-phosphate = beta-D-fructose 6-phosphate</text>
        <dbReference type="Rhea" id="RHEA:11816"/>
        <dbReference type="ChEBI" id="CHEBI:57634"/>
        <dbReference type="ChEBI" id="CHEBI:58225"/>
        <dbReference type="EC" id="5.3.1.9"/>
    </reaction>
</comment>
<dbReference type="PANTHER" id="PTHR11469">
    <property type="entry name" value="GLUCOSE-6-PHOSPHATE ISOMERASE"/>
    <property type="match status" value="1"/>
</dbReference>
<evidence type="ECO:0000313" key="6">
    <source>
        <dbReference type="Proteomes" id="UP000007102"/>
    </source>
</evidence>
<dbReference type="GO" id="GO:0006096">
    <property type="term" value="P:glycolytic process"/>
    <property type="evidence" value="ECO:0007669"/>
    <property type="project" value="UniProtKB-UniPathway"/>
</dbReference>
<dbReference type="Proteomes" id="UP000007102">
    <property type="component" value="Chromosome"/>
</dbReference>
<dbReference type="GO" id="GO:0005829">
    <property type="term" value="C:cytosol"/>
    <property type="evidence" value="ECO:0007669"/>
    <property type="project" value="TreeGrafter"/>
</dbReference>
<gene>
    <name evidence="5" type="ordered locus">Dester_0262</name>
</gene>
<dbReference type="InterPro" id="IPR001672">
    <property type="entry name" value="G6P_Isomerase"/>
</dbReference>
<accession>F0S1R4</accession>
<dbReference type="GO" id="GO:0097367">
    <property type="term" value="F:carbohydrate derivative binding"/>
    <property type="evidence" value="ECO:0007669"/>
    <property type="project" value="InterPro"/>
</dbReference>
<dbReference type="InParanoid" id="F0S1R4"/>
<dbReference type="PANTHER" id="PTHR11469:SF1">
    <property type="entry name" value="GLUCOSE-6-PHOSPHATE ISOMERASE"/>
    <property type="match status" value="1"/>
</dbReference>
<proteinExistence type="inferred from homology"/>
<evidence type="ECO:0000256" key="2">
    <source>
        <dbReference type="ARBA" id="ARBA00023152"/>
    </source>
</evidence>
<dbReference type="SUPFAM" id="SSF53697">
    <property type="entry name" value="SIS domain"/>
    <property type="match status" value="1"/>
</dbReference>
<evidence type="ECO:0000313" key="5">
    <source>
        <dbReference type="EMBL" id="ADY72919.1"/>
    </source>
</evidence>